<protein>
    <submittedName>
        <fullName evidence="2">Uncharacterized protein</fullName>
    </submittedName>
</protein>
<feature type="compositionally biased region" description="Basic and acidic residues" evidence="1">
    <location>
        <begin position="1"/>
        <end position="11"/>
    </location>
</feature>
<reference evidence="3" key="1">
    <citation type="journal article" date="2019" name="Int. J. Syst. Evol. Microbiol.">
        <title>The Global Catalogue of Microorganisms (GCM) 10K type strain sequencing project: providing services to taxonomists for standard genome sequencing and annotation.</title>
        <authorList>
            <consortium name="The Broad Institute Genomics Platform"/>
            <consortium name="The Broad Institute Genome Sequencing Center for Infectious Disease"/>
            <person name="Wu L."/>
            <person name="Ma J."/>
        </authorList>
    </citation>
    <scope>NUCLEOTIDE SEQUENCE [LARGE SCALE GENOMIC DNA]</scope>
    <source>
        <strain evidence="3">CCUG 53903</strain>
    </source>
</reference>
<evidence type="ECO:0000313" key="2">
    <source>
        <dbReference type="EMBL" id="MFC5831960.1"/>
    </source>
</evidence>
<name>A0ABW1D427_9ACTN</name>
<feature type="compositionally biased region" description="Basic and acidic residues" evidence="1">
    <location>
        <begin position="18"/>
        <end position="31"/>
    </location>
</feature>
<evidence type="ECO:0000313" key="3">
    <source>
        <dbReference type="Proteomes" id="UP001596058"/>
    </source>
</evidence>
<gene>
    <name evidence="2" type="ORF">ACFPZ3_49615</name>
</gene>
<keyword evidence="3" id="KW-1185">Reference proteome</keyword>
<sequence length="56" mass="6498">MDPQRSEDIHHRMPSRSEAIRRSMDPRRGEGIRHWTSSLRCLDNGVRVELGKGAEQ</sequence>
<organism evidence="2 3">
    <name type="scientific">Nonomuraea insulae</name>
    <dbReference type="NCBI Taxonomy" id="1616787"/>
    <lineage>
        <taxon>Bacteria</taxon>
        <taxon>Bacillati</taxon>
        <taxon>Actinomycetota</taxon>
        <taxon>Actinomycetes</taxon>
        <taxon>Streptosporangiales</taxon>
        <taxon>Streptosporangiaceae</taxon>
        <taxon>Nonomuraea</taxon>
    </lineage>
</organism>
<comment type="caution">
    <text evidence="2">The sequence shown here is derived from an EMBL/GenBank/DDBJ whole genome shotgun (WGS) entry which is preliminary data.</text>
</comment>
<dbReference type="Proteomes" id="UP001596058">
    <property type="component" value="Unassembled WGS sequence"/>
</dbReference>
<dbReference type="EMBL" id="JBHSPA010000071">
    <property type="protein sequence ID" value="MFC5831960.1"/>
    <property type="molecule type" value="Genomic_DNA"/>
</dbReference>
<proteinExistence type="predicted"/>
<feature type="region of interest" description="Disordered" evidence="1">
    <location>
        <begin position="1"/>
        <end position="31"/>
    </location>
</feature>
<evidence type="ECO:0000256" key="1">
    <source>
        <dbReference type="SAM" id="MobiDB-lite"/>
    </source>
</evidence>
<accession>A0ABW1D427</accession>
<dbReference type="RefSeq" id="WP_379521415.1">
    <property type="nucleotide sequence ID" value="NZ_JBHSPA010000071.1"/>
</dbReference>